<feature type="region of interest" description="Disordered" evidence="1">
    <location>
        <begin position="114"/>
        <end position="142"/>
    </location>
</feature>
<feature type="signal peptide" evidence="2">
    <location>
        <begin position="1"/>
        <end position="17"/>
    </location>
</feature>
<accession>A0A7I5EDB1</accession>
<evidence type="ECO:0000313" key="4">
    <source>
        <dbReference type="WBParaSite" id="HCON_00160800-00001"/>
    </source>
</evidence>
<organism evidence="3 4">
    <name type="scientific">Haemonchus contortus</name>
    <name type="common">Barber pole worm</name>
    <dbReference type="NCBI Taxonomy" id="6289"/>
    <lineage>
        <taxon>Eukaryota</taxon>
        <taxon>Metazoa</taxon>
        <taxon>Ecdysozoa</taxon>
        <taxon>Nematoda</taxon>
        <taxon>Chromadorea</taxon>
        <taxon>Rhabditida</taxon>
        <taxon>Rhabditina</taxon>
        <taxon>Rhabditomorpha</taxon>
        <taxon>Strongyloidea</taxon>
        <taxon>Trichostrongylidae</taxon>
        <taxon>Haemonchus</taxon>
    </lineage>
</organism>
<keyword evidence="3" id="KW-1185">Reference proteome</keyword>
<feature type="compositionally biased region" description="Basic and acidic residues" evidence="1">
    <location>
        <begin position="128"/>
        <end position="142"/>
    </location>
</feature>
<dbReference type="AlphaFoldDB" id="A0A7I5EDB1"/>
<keyword evidence="2" id="KW-0732">Signal</keyword>
<dbReference type="Proteomes" id="UP000025227">
    <property type="component" value="Unplaced"/>
</dbReference>
<evidence type="ECO:0000256" key="1">
    <source>
        <dbReference type="SAM" id="MobiDB-lite"/>
    </source>
</evidence>
<proteinExistence type="predicted"/>
<evidence type="ECO:0000313" key="3">
    <source>
        <dbReference type="Proteomes" id="UP000025227"/>
    </source>
</evidence>
<protein>
    <submittedName>
        <fullName evidence="4">Axoneme-associated protein mst101(2)-like</fullName>
    </submittedName>
</protein>
<dbReference type="OMA" id="CNKEARR"/>
<name>A0A7I5EDB1_HAECO</name>
<feature type="chain" id="PRO_5029618154" evidence="2">
    <location>
        <begin position="18"/>
        <end position="258"/>
    </location>
</feature>
<dbReference type="WBParaSite" id="HCON_00160800-00001">
    <property type="protein sequence ID" value="HCON_00160800-00001"/>
    <property type="gene ID" value="HCON_00160800"/>
</dbReference>
<sequence>MNQLAVLLCIVVAQCVAKKNVTTDVPLFCEEYANCLAKANQKSAECLEENTTAIIQNGRKRCAGAADLHAQLQALYDERNAEVETCVREQAESESVFSQRKIDKCKLALKKSKRSVDPLERRMKRKDRTKERKEKPKSCSKEAKKMRMQCAKIAKCCSAVKSCQDSAVQKKEILEKKKQLKGLYHACHADILKKKLNRKQNGDKKEAEAKVNDDEDKKTTKVVKKRSRLNEKVEESHERKRRAPIQTKVLQELSSREV</sequence>
<reference evidence="4" key="1">
    <citation type="submission" date="2020-12" db="UniProtKB">
        <authorList>
            <consortium name="WormBaseParasite"/>
        </authorList>
    </citation>
    <scope>IDENTIFICATION</scope>
    <source>
        <strain evidence="4">MHco3</strain>
    </source>
</reference>
<dbReference type="OrthoDB" id="5846776at2759"/>
<feature type="compositionally biased region" description="Polar residues" evidence="1">
    <location>
        <begin position="248"/>
        <end position="258"/>
    </location>
</feature>
<feature type="compositionally biased region" description="Basic and acidic residues" evidence="1">
    <location>
        <begin position="200"/>
        <end position="219"/>
    </location>
</feature>
<feature type="compositionally biased region" description="Basic and acidic residues" evidence="1">
    <location>
        <begin position="228"/>
        <end position="238"/>
    </location>
</feature>
<feature type="region of interest" description="Disordered" evidence="1">
    <location>
        <begin position="198"/>
        <end position="258"/>
    </location>
</feature>
<evidence type="ECO:0000256" key="2">
    <source>
        <dbReference type="SAM" id="SignalP"/>
    </source>
</evidence>